<evidence type="ECO:0000313" key="2">
    <source>
        <dbReference type="Proteomes" id="UP000000441"/>
    </source>
</evidence>
<dbReference type="KEGG" id="bcq:BCQ_2291"/>
<dbReference type="HOGENOM" id="CLU_3387988_0_0_9"/>
<organism evidence="1 2">
    <name type="scientific">Bacillus cereus (strain Q1)</name>
    <dbReference type="NCBI Taxonomy" id="361100"/>
    <lineage>
        <taxon>Bacteria</taxon>
        <taxon>Bacillati</taxon>
        <taxon>Bacillota</taxon>
        <taxon>Bacilli</taxon>
        <taxon>Bacillales</taxon>
        <taxon>Bacillaceae</taxon>
        <taxon>Bacillus</taxon>
        <taxon>Bacillus cereus group</taxon>
    </lineage>
</organism>
<protein>
    <submittedName>
        <fullName evidence="1">Uncharacterized protein</fullName>
    </submittedName>
</protein>
<gene>
    <name evidence="1" type="ordered locus">BCQ_2291</name>
</gene>
<sequence length="32" mass="3794">MLKVIFYYKQSKLFSASAKQYFYVNTAAKQII</sequence>
<dbReference type="EMBL" id="CP000227">
    <property type="protein sequence ID" value="ACM12719.1"/>
    <property type="molecule type" value="Genomic_DNA"/>
</dbReference>
<proteinExistence type="predicted"/>
<dbReference type="Proteomes" id="UP000000441">
    <property type="component" value="Chromosome"/>
</dbReference>
<reference evidence="1 2" key="1">
    <citation type="journal article" date="2009" name="J. Bacteriol.">
        <title>Complete genome sequence of the extremophilic Bacillus cereus strain Q1 with industrial applications.</title>
        <authorList>
            <person name="Xiong Z."/>
            <person name="Jiang Y."/>
            <person name="Qi D."/>
            <person name="Lu H."/>
            <person name="Yang F."/>
            <person name="Yang J."/>
            <person name="Chen L."/>
            <person name="Sun L."/>
            <person name="Xu X."/>
            <person name="Xue Y."/>
            <person name="Zhu Y."/>
            <person name="Jin Q."/>
        </authorList>
    </citation>
    <scope>NUCLEOTIDE SEQUENCE [LARGE SCALE GENOMIC DNA]</scope>
    <source>
        <strain evidence="1 2">Q1</strain>
    </source>
</reference>
<name>B9J007_BACCQ</name>
<evidence type="ECO:0000313" key="1">
    <source>
        <dbReference type="EMBL" id="ACM12719.1"/>
    </source>
</evidence>
<accession>B9J007</accession>
<dbReference type="AlphaFoldDB" id="B9J007"/>